<feature type="region of interest" description="Disordered" evidence="1">
    <location>
        <begin position="56"/>
        <end position="93"/>
    </location>
</feature>
<protein>
    <submittedName>
        <fullName evidence="3">Rho GTPase-activating protein 21</fullName>
    </submittedName>
</protein>
<organism evidence="3 4">
    <name type="scientific">Liparis tanakae</name>
    <name type="common">Tanaka's snailfish</name>
    <dbReference type="NCBI Taxonomy" id="230148"/>
    <lineage>
        <taxon>Eukaryota</taxon>
        <taxon>Metazoa</taxon>
        <taxon>Chordata</taxon>
        <taxon>Craniata</taxon>
        <taxon>Vertebrata</taxon>
        <taxon>Euteleostomi</taxon>
        <taxon>Actinopterygii</taxon>
        <taxon>Neopterygii</taxon>
        <taxon>Teleostei</taxon>
        <taxon>Neoteleostei</taxon>
        <taxon>Acanthomorphata</taxon>
        <taxon>Eupercaria</taxon>
        <taxon>Perciformes</taxon>
        <taxon>Cottioidei</taxon>
        <taxon>Cottales</taxon>
        <taxon>Liparidae</taxon>
        <taxon>Liparis</taxon>
    </lineage>
</organism>
<dbReference type="PANTHER" id="PTHR23175">
    <property type="entry name" value="PDZ DOMAIN-CONTAINING PROTEIN"/>
    <property type="match status" value="1"/>
</dbReference>
<comment type="caution">
    <text evidence="3">The sequence shown here is derived from an EMBL/GenBank/DDBJ whole genome shotgun (WGS) entry which is preliminary data.</text>
</comment>
<proteinExistence type="predicted"/>
<dbReference type="SUPFAM" id="SSF48350">
    <property type="entry name" value="GTPase activation domain, GAP"/>
    <property type="match status" value="1"/>
</dbReference>
<sequence length="132" mass="14788">MEPRNLALVFGPTLVRTSEDNMTDMVTHMPDRYKIVETLILHHDWFFTAGGLDEEEKAPEDKRDMQPAPNIDHLLSNIGRAGMPGEGSGEEVTGFTCTARASDVSANQQLRIPQEERRKRALSCLIPKIITL</sequence>
<evidence type="ECO:0000313" key="4">
    <source>
        <dbReference type="Proteomes" id="UP000314294"/>
    </source>
</evidence>
<dbReference type="Proteomes" id="UP000314294">
    <property type="component" value="Unassembled WGS sequence"/>
</dbReference>
<evidence type="ECO:0000313" key="3">
    <source>
        <dbReference type="EMBL" id="TNN27445.1"/>
    </source>
</evidence>
<evidence type="ECO:0000256" key="1">
    <source>
        <dbReference type="SAM" id="MobiDB-lite"/>
    </source>
</evidence>
<keyword evidence="4" id="KW-1185">Reference proteome</keyword>
<feature type="domain" description="Rho-GAP" evidence="2">
    <location>
        <begin position="1"/>
        <end position="47"/>
    </location>
</feature>
<dbReference type="PANTHER" id="PTHR23175:SF5">
    <property type="entry name" value="RHO GTPASE-ACTIVATING PROTEIN 23"/>
    <property type="match status" value="1"/>
</dbReference>
<dbReference type="Gene3D" id="1.10.555.10">
    <property type="entry name" value="Rho GTPase activation protein"/>
    <property type="match status" value="1"/>
</dbReference>
<dbReference type="OrthoDB" id="6281275at2759"/>
<dbReference type="EMBL" id="SRLO01008294">
    <property type="protein sequence ID" value="TNN27445.1"/>
    <property type="molecule type" value="Genomic_DNA"/>
</dbReference>
<dbReference type="PROSITE" id="PS50238">
    <property type="entry name" value="RHOGAP"/>
    <property type="match status" value="1"/>
</dbReference>
<evidence type="ECO:0000259" key="2">
    <source>
        <dbReference type="PROSITE" id="PS50238"/>
    </source>
</evidence>
<dbReference type="InterPro" id="IPR000198">
    <property type="entry name" value="RhoGAP_dom"/>
</dbReference>
<name>A0A4Z2EFG4_9TELE</name>
<dbReference type="GO" id="GO:0007165">
    <property type="term" value="P:signal transduction"/>
    <property type="evidence" value="ECO:0007669"/>
    <property type="project" value="InterPro"/>
</dbReference>
<dbReference type="InterPro" id="IPR008936">
    <property type="entry name" value="Rho_GTPase_activation_prot"/>
</dbReference>
<accession>A0A4Z2EFG4</accession>
<reference evidence="3 4" key="1">
    <citation type="submission" date="2019-03" db="EMBL/GenBank/DDBJ databases">
        <title>First draft genome of Liparis tanakae, snailfish: a comprehensive survey of snailfish specific genes.</title>
        <authorList>
            <person name="Kim W."/>
            <person name="Song I."/>
            <person name="Jeong J.-H."/>
            <person name="Kim D."/>
            <person name="Kim S."/>
            <person name="Ryu S."/>
            <person name="Song J.Y."/>
            <person name="Lee S.K."/>
        </authorList>
    </citation>
    <scope>NUCLEOTIDE SEQUENCE [LARGE SCALE GENOMIC DNA]</scope>
    <source>
        <tissue evidence="3">Muscle</tissue>
    </source>
</reference>
<dbReference type="AlphaFoldDB" id="A0A4Z2EFG4"/>
<gene>
    <name evidence="3" type="primary">Arhgap21_2</name>
    <name evidence="3" type="ORF">EYF80_062410</name>
</gene>